<dbReference type="AlphaFoldDB" id="A0A6A4H0N8"/>
<name>A0A6A4H0N8_9AGAR</name>
<sequence length="92" mass="10245">MPNPPGINGYGTMAKDKPANDVLKASLIKYQDERQTQNQKLQSLAKDHGYVIGTTKLNQEENWLGISSKHYFKPSAEQVRQAVSDEVEKGLA</sequence>
<evidence type="ECO:0000313" key="1">
    <source>
        <dbReference type="EMBL" id="KAE9391273.1"/>
    </source>
</evidence>
<accession>A0A6A4H0N8</accession>
<evidence type="ECO:0000313" key="2">
    <source>
        <dbReference type="Proteomes" id="UP000799118"/>
    </source>
</evidence>
<reference evidence="1" key="1">
    <citation type="journal article" date="2019" name="Environ. Microbiol.">
        <title>Fungal ecological strategies reflected in gene transcription - a case study of two litter decomposers.</title>
        <authorList>
            <person name="Barbi F."/>
            <person name="Kohler A."/>
            <person name="Barry K."/>
            <person name="Baskaran P."/>
            <person name="Daum C."/>
            <person name="Fauchery L."/>
            <person name="Ihrmark K."/>
            <person name="Kuo A."/>
            <person name="LaButti K."/>
            <person name="Lipzen A."/>
            <person name="Morin E."/>
            <person name="Grigoriev I.V."/>
            <person name="Henrissat B."/>
            <person name="Lindahl B."/>
            <person name="Martin F."/>
        </authorList>
    </citation>
    <scope>NUCLEOTIDE SEQUENCE</scope>
    <source>
        <strain evidence="1">JB14</strain>
    </source>
</reference>
<dbReference type="EMBL" id="ML769630">
    <property type="protein sequence ID" value="KAE9391273.1"/>
    <property type="molecule type" value="Genomic_DNA"/>
</dbReference>
<gene>
    <name evidence="1" type="ORF">BT96DRAFT_1001490</name>
</gene>
<keyword evidence="2" id="KW-1185">Reference proteome</keyword>
<proteinExistence type="predicted"/>
<dbReference type="Proteomes" id="UP000799118">
    <property type="component" value="Unassembled WGS sequence"/>
</dbReference>
<protein>
    <submittedName>
        <fullName evidence="1">Uncharacterized protein</fullName>
    </submittedName>
</protein>
<organism evidence="1 2">
    <name type="scientific">Gymnopus androsaceus JB14</name>
    <dbReference type="NCBI Taxonomy" id="1447944"/>
    <lineage>
        <taxon>Eukaryota</taxon>
        <taxon>Fungi</taxon>
        <taxon>Dikarya</taxon>
        <taxon>Basidiomycota</taxon>
        <taxon>Agaricomycotina</taxon>
        <taxon>Agaricomycetes</taxon>
        <taxon>Agaricomycetidae</taxon>
        <taxon>Agaricales</taxon>
        <taxon>Marasmiineae</taxon>
        <taxon>Omphalotaceae</taxon>
        <taxon>Gymnopus</taxon>
    </lineage>
</organism>